<keyword evidence="4 9" id="KW-0067">ATP-binding</keyword>
<feature type="domain" description="UvrD-like helicase ATP-binding" evidence="11">
    <location>
        <begin position="187"/>
        <end position="668"/>
    </location>
</feature>
<dbReference type="Proteomes" id="UP000321907">
    <property type="component" value="Unassembled WGS sequence"/>
</dbReference>
<proteinExistence type="predicted"/>
<keyword evidence="13" id="KW-1185">Reference proteome</keyword>
<name>A0A5C7EZM1_9BACT</name>
<evidence type="ECO:0000256" key="1">
    <source>
        <dbReference type="ARBA" id="ARBA00022741"/>
    </source>
</evidence>
<dbReference type="EC" id="5.6.2.4" evidence="7"/>
<dbReference type="GO" id="GO:0016887">
    <property type="term" value="F:ATP hydrolysis activity"/>
    <property type="evidence" value="ECO:0007669"/>
    <property type="project" value="RHEA"/>
</dbReference>
<sequence>MLPYPARPTFIAPAFSPKDLMVLEKQEVGQIFCQGIITFGFRLKTSLIIMSIEMLLLVALLSIAIVLIGLLVGNSRKRKRALTQQLEGLLPDIREGRRVFVGHLSEETGYFNHFLLRQWTERFGPVAKTVGKLKYRKSYLSEEDKDLIDQFLKYSSEKEERREAFNQAFVPAEVKRTTALLSDVEGRSLDHQQRVAVVTDEDSNLVVAGAGSGKTTTVVGKVKYVMERYDVTAEELLLISFTNKATDSLKERIELEGLQAKTFHKLGKDIIAAAEGGVPTTFDEKDFKNTILQVFRTLIQDPDYLAKVNMLFTDHLKAYRPQDEFESQGAYWAFLDEQNYTTYKEVHQSWATKETMMRERVKSIEECLIANHLFFNGVSYQYEAAYEHETKTLDYKQYRPDFKITQGDKVVYLEHFGVDREGNVPKWFGKPGERYEDVKQRYNDGIRWKRELHATHGTTLVETYSFMKREGTLYEELERILTEAGIVFTPLTAEEKWEAIQRYGQNEVDAFYQLAQTFSNLWKSNDYSAEDIRQKIDQIEDKSLRDRSQAMFDILRPIQEGYEAYLREVNMIDFGDMINLATAAVTRGEYASPFRYIIIDEFQDISISRYRLIKALQASRPGCKIFCVGDDWQSIYRFAGSDISLFSSFGKYFGVHEKLKIETTYRFQDPLLATSSDFVMANPNQTAKKLRGLAGKRTTYSIEYIDKDFPGVGARTAALFNNLLSLYPGIEEKEILILGRYNLDRNRLSYKYSPFEVSPSLVVYRKGGQSLRAKFMTIHKAKGLEADIVILINCSTGKYGFPSQMSDDPMLNLVLSQADQFENGEERRLFYVALTRAKEHAYLVCDHRYKSKFILELEGQDTGAKVERCPECKTGRLVYRSGVSKKGNPYAMYGCSNFSRGCGFKRWA</sequence>
<evidence type="ECO:0000256" key="8">
    <source>
        <dbReference type="ARBA" id="ARBA00048988"/>
    </source>
</evidence>
<accession>A0A5C7EZM1</accession>
<dbReference type="PROSITE" id="PS51198">
    <property type="entry name" value="UVRD_HELICASE_ATP_BIND"/>
    <property type="match status" value="1"/>
</dbReference>
<dbReference type="PANTHER" id="PTHR11070:SF63">
    <property type="entry name" value="DNA HELICASE IV"/>
    <property type="match status" value="1"/>
</dbReference>
<dbReference type="GO" id="GO:0005829">
    <property type="term" value="C:cytosol"/>
    <property type="evidence" value="ECO:0007669"/>
    <property type="project" value="TreeGrafter"/>
</dbReference>
<gene>
    <name evidence="12" type="ORF">FUA23_21915</name>
</gene>
<organism evidence="12 13">
    <name type="scientific">Neolewinella aurantiaca</name>
    <dbReference type="NCBI Taxonomy" id="2602767"/>
    <lineage>
        <taxon>Bacteria</taxon>
        <taxon>Pseudomonadati</taxon>
        <taxon>Bacteroidota</taxon>
        <taxon>Saprospiria</taxon>
        <taxon>Saprospirales</taxon>
        <taxon>Lewinellaceae</taxon>
        <taxon>Neolewinella</taxon>
    </lineage>
</organism>
<dbReference type="SUPFAM" id="SSF52540">
    <property type="entry name" value="P-loop containing nucleoside triphosphate hydrolases"/>
    <property type="match status" value="1"/>
</dbReference>
<dbReference type="InterPro" id="IPR027417">
    <property type="entry name" value="P-loop_NTPase"/>
</dbReference>
<dbReference type="EMBL" id="VOXD01000075">
    <property type="protein sequence ID" value="TXF81857.1"/>
    <property type="molecule type" value="Genomic_DNA"/>
</dbReference>
<keyword evidence="10" id="KW-1133">Transmembrane helix</keyword>
<keyword evidence="1 9" id="KW-0547">Nucleotide-binding</keyword>
<dbReference type="Pfam" id="PF00580">
    <property type="entry name" value="UvrD-helicase"/>
    <property type="match status" value="1"/>
</dbReference>
<dbReference type="PANTHER" id="PTHR11070">
    <property type="entry name" value="UVRD / RECB / PCRA DNA HELICASE FAMILY MEMBER"/>
    <property type="match status" value="1"/>
</dbReference>
<keyword evidence="10" id="KW-0812">Transmembrane</keyword>
<dbReference type="GO" id="GO:0000725">
    <property type="term" value="P:recombinational repair"/>
    <property type="evidence" value="ECO:0007669"/>
    <property type="project" value="TreeGrafter"/>
</dbReference>
<evidence type="ECO:0000256" key="4">
    <source>
        <dbReference type="ARBA" id="ARBA00022840"/>
    </source>
</evidence>
<dbReference type="Pfam" id="PF13361">
    <property type="entry name" value="UvrD_C"/>
    <property type="match status" value="1"/>
</dbReference>
<keyword evidence="2 9" id="KW-0378">Hydrolase</keyword>
<feature type="binding site" evidence="9">
    <location>
        <begin position="208"/>
        <end position="215"/>
    </location>
    <ligand>
        <name>ATP</name>
        <dbReference type="ChEBI" id="CHEBI:30616"/>
    </ligand>
</feature>
<dbReference type="AlphaFoldDB" id="A0A5C7EZM1"/>
<evidence type="ECO:0000256" key="3">
    <source>
        <dbReference type="ARBA" id="ARBA00022806"/>
    </source>
</evidence>
<dbReference type="GO" id="GO:0043138">
    <property type="term" value="F:3'-5' DNA helicase activity"/>
    <property type="evidence" value="ECO:0007669"/>
    <property type="project" value="UniProtKB-EC"/>
</dbReference>
<keyword evidence="3 9" id="KW-0347">Helicase</keyword>
<evidence type="ECO:0000256" key="5">
    <source>
        <dbReference type="ARBA" id="ARBA00023235"/>
    </source>
</evidence>
<comment type="catalytic activity">
    <reaction evidence="6">
        <text>Couples ATP hydrolysis with the unwinding of duplex DNA by translocating in the 3'-5' direction.</text>
        <dbReference type="EC" id="5.6.2.4"/>
    </reaction>
</comment>
<keyword evidence="10" id="KW-0472">Membrane</keyword>
<evidence type="ECO:0000259" key="11">
    <source>
        <dbReference type="PROSITE" id="PS51198"/>
    </source>
</evidence>
<dbReference type="Gene3D" id="3.40.50.300">
    <property type="entry name" value="P-loop containing nucleotide triphosphate hydrolases"/>
    <property type="match status" value="3"/>
</dbReference>
<dbReference type="RefSeq" id="WP_147932919.1">
    <property type="nucleotide sequence ID" value="NZ_VOXD01000075.1"/>
</dbReference>
<evidence type="ECO:0000256" key="9">
    <source>
        <dbReference type="PROSITE-ProRule" id="PRU00560"/>
    </source>
</evidence>
<evidence type="ECO:0000313" key="12">
    <source>
        <dbReference type="EMBL" id="TXF81857.1"/>
    </source>
</evidence>
<reference evidence="12 13" key="1">
    <citation type="submission" date="2019-08" db="EMBL/GenBank/DDBJ databases">
        <title>Lewinella sp. strain SSH13 Genome sequencing and assembly.</title>
        <authorList>
            <person name="Kim I."/>
        </authorList>
    </citation>
    <scope>NUCLEOTIDE SEQUENCE [LARGE SCALE GENOMIC DNA]</scope>
    <source>
        <strain evidence="12 13">SSH13</strain>
    </source>
</reference>
<comment type="catalytic activity">
    <reaction evidence="8">
        <text>ATP + H2O = ADP + phosphate + H(+)</text>
        <dbReference type="Rhea" id="RHEA:13065"/>
        <dbReference type="ChEBI" id="CHEBI:15377"/>
        <dbReference type="ChEBI" id="CHEBI:15378"/>
        <dbReference type="ChEBI" id="CHEBI:30616"/>
        <dbReference type="ChEBI" id="CHEBI:43474"/>
        <dbReference type="ChEBI" id="CHEBI:456216"/>
        <dbReference type="EC" id="5.6.2.4"/>
    </reaction>
</comment>
<evidence type="ECO:0000256" key="10">
    <source>
        <dbReference type="SAM" id="Phobius"/>
    </source>
</evidence>
<evidence type="ECO:0000256" key="6">
    <source>
        <dbReference type="ARBA" id="ARBA00034617"/>
    </source>
</evidence>
<comment type="caution">
    <text evidence="12">The sequence shown here is derived from an EMBL/GenBank/DDBJ whole genome shotgun (WGS) entry which is preliminary data.</text>
</comment>
<evidence type="ECO:0000256" key="7">
    <source>
        <dbReference type="ARBA" id="ARBA00034808"/>
    </source>
</evidence>
<feature type="transmembrane region" description="Helical" evidence="10">
    <location>
        <begin position="47"/>
        <end position="72"/>
    </location>
</feature>
<dbReference type="GO" id="GO:0005524">
    <property type="term" value="F:ATP binding"/>
    <property type="evidence" value="ECO:0007669"/>
    <property type="project" value="UniProtKB-UniRule"/>
</dbReference>
<dbReference type="OrthoDB" id="9809039at2"/>
<keyword evidence="5" id="KW-0413">Isomerase</keyword>
<protein>
    <recommendedName>
        <fullName evidence="7">DNA 3'-5' helicase</fullName>
        <ecNumber evidence="7">5.6.2.4</ecNumber>
    </recommendedName>
</protein>
<dbReference type="GO" id="GO:0003677">
    <property type="term" value="F:DNA binding"/>
    <property type="evidence" value="ECO:0007669"/>
    <property type="project" value="InterPro"/>
</dbReference>
<dbReference type="InterPro" id="IPR000212">
    <property type="entry name" value="DNA_helicase_UvrD/REP"/>
</dbReference>
<evidence type="ECO:0000256" key="2">
    <source>
        <dbReference type="ARBA" id="ARBA00022801"/>
    </source>
</evidence>
<dbReference type="InterPro" id="IPR014017">
    <property type="entry name" value="DNA_helicase_UvrD-like_C"/>
</dbReference>
<dbReference type="InterPro" id="IPR014016">
    <property type="entry name" value="UvrD-like_ATP-bd"/>
</dbReference>
<evidence type="ECO:0000313" key="13">
    <source>
        <dbReference type="Proteomes" id="UP000321907"/>
    </source>
</evidence>